<keyword evidence="6 11" id="KW-0812">Transmembrane</keyword>
<evidence type="ECO:0000256" key="10">
    <source>
        <dbReference type="ARBA" id="ARBA00023136"/>
    </source>
</evidence>
<evidence type="ECO:0000256" key="4">
    <source>
        <dbReference type="ARBA" id="ARBA00022553"/>
    </source>
</evidence>
<name>A0A369AN97_9BURK</name>
<feature type="domain" description="Histidine kinase" evidence="12">
    <location>
        <begin position="258"/>
        <end position="485"/>
    </location>
</feature>
<dbReference type="PRINTS" id="PR00344">
    <property type="entry name" value="BCTRLSENSOR"/>
</dbReference>
<dbReference type="InterPro" id="IPR013727">
    <property type="entry name" value="2CSK_N"/>
</dbReference>
<comment type="caution">
    <text evidence="14">The sequence shown here is derived from an EMBL/GenBank/DDBJ whole genome shotgun (WGS) entry which is preliminary data.</text>
</comment>
<dbReference type="GO" id="GO:0000155">
    <property type="term" value="F:phosphorelay sensor kinase activity"/>
    <property type="evidence" value="ECO:0007669"/>
    <property type="project" value="InterPro"/>
</dbReference>
<feature type="transmembrane region" description="Helical" evidence="11">
    <location>
        <begin position="174"/>
        <end position="197"/>
    </location>
</feature>
<organism evidence="14 15">
    <name type="scientific">Extensimonas vulgaris</name>
    <dbReference type="NCBI Taxonomy" id="1031594"/>
    <lineage>
        <taxon>Bacteria</taxon>
        <taxon>Pseudomonadati</taxon>
        <taxon>Pseudomonadota</taxon>
        <taxon>Betaproteobacteria</taxon>
        <taxon>Burkholderiales</taxon>
        <taxon>Comamonadaceae</taxon>
        <taxon>Extensimonas</taxon>
    </lineage>
</organism>
<dbReference type="Gene3D" id="1.10.287.130">
    <property type="match status" value="1"/>
</dbReference>
<dbReference type="EC" id="2.7.13.3" evidence="3"/>
<dbReference type="EMBL" id="QPJU01000002">
    <property type="protein sequence ID" value="RCX10862.1"/>
    <property type="molecule type" value="Genomic_DNA"/>
</dbReference>
<dbReference type="Pfam" id="PF08521">
    <property type="entry name" value="2CSK_N"/>
    <property type="match status" value="1"/>
</dbReference>
<evidence type="ECO:0000313" key="14">
    <source>
        <dbReference type="EMBL" id="RCX10862.1"/>
    </source>
</evidence>
<dbReference type="Proteomes" id="UP000252174">
    <property type="component" value="Unassembled WGS sequence"/>
</dbReference>
<evidence type="ECO:0000313" key="15">
    <source>
        <dbReference type="Proteomes" id="UP000252174"/>
    </source>
</evidence>
<comment type="subcellular location">
    <subcellularLocation>
        <location evidence="2">Membrane</location>
    </subcellularLocation>
</comment>
<dbReference type="Pfam" id="PF00512">
    <property type="entry name" value="HisKA"/>
    <property type="match status" value="1"/>
</dbReference>
<evidence type="ECO:0000256" key="9">
    <source>
        <dbReference type="ARBA" id="ARBA00023012"/>
    </source>
</evidence>
<dbReference type="CDD" id="cd00082">
    <property type="entry name" value="HisKA"/>
    <property type="match status" value="1"/>
</dbReference>
<dbReference type="PANTHER" id="PTHR45436">
    <property type="entry name" value="SENSOR HISTIDINE KINASE YKOH"/>
    <property type="match status" value="1"/>
</dbReference>
<dbReference type="RefSeq" id="WP_114482441.1">
    <property type="nucleotide sequence ID" value="NZ_QPJU01000002.1"/>
</dbReference>
<comment type="catalytic activity">
    <reaction evidence="1">
        <text>ATP + protein L-histidine = ADP + protein N-phospho-L-histidine.</text>
        <dbReference type="EC" id="2.7.13.3"/>
    </reaction>
</comment>
<dbReference type="PROSITE" id="PS50109">
    <property type="entry name" value="HIS_KIN"/>
    <property type="match status" value="1"/>
</dbReference>
<proteinExistence type="predicted"/>
<evidence type="ECO:0000256" key="8">
    <source>
        <dbReference type="ARBA" id="ARBA00022989"/>
    </source>
</evidence>
<dbReference type="Pfam" id="PF02518">
    <property type="entry name" value="HATPase_c"/>
    <property type="match status" value="1"/>
</dbReference>
<keyword evidence="8 11" id="KW-1133">Transmembrane helix</keyword>
<keyword evidence="9" id="KW-0902">Two-component regulatory system</keyword>
<keyword evidence="10 11" id="KW-0472">Membrane</keyword>
<evidence type="ECO:0000259" key="12">
    <source>
        <dbReference type="PROSITE" id="PS50109"/>
    </source>
</evidence>
<dbReference type="InterPro" id="IPR003660">
    <property type="entry name" value="HAMP_dom"/>
</dbReference>
<evidence type="ECO:0000256" key="2">
    <source>
        <dbReference type="ARBA" id="ARBA00004370"/>
    </source>
</evidence>
<dbReference type="OrthoDB" id="8554694at2"/>
<evidence type="ECO:0000256" key="11">
    <source>
        <dbReference type="SAM" id="Phobius"/>
    </source>
</evidence>
<evidence type="ECO:0000256" key="7">
    <source>
        <dbReference type="ARBA" id="ARBA00022777"/>
    </source>
</evidence>
<dbReference type="AlphaFoldDB" id="A0A369AN97"/>
<protein>
    <recommendedName>
        <fullName evidence="3">histidine kinase</fullName>
        <ecNumber evidence="3">2.7.13.3</ecNumber>
    </recommendedName>
</protein>
<dbReference type="InterPro" id="IPR036890">
    <property type="entry name" value="HATPase_C_sf"/>
</dbReference>
<dbReference type="SMART" id="SM00387">
    <property type="entry name" value="HATPase_c"/>
    <property type="match status" value="1"/>
</dbReference>
<dbReference type="Gene3D" id="3.30.565.10">
    <property type="entry name" value="Histidine kinase-like ATPase, C-terminal domain"/>
    <property type="match status" value="1"/>
</dbReference>
<evidence type="ECO:0000256" key="6">
    <source>
        <dbReference type="ARBA" id="ARBA00022692"/>
    </source>
</evidence>
<dbReference type="SUPFAM" id="SSF55874">
    <property type="entry name" value="ATPase domain of HSP90 chaperone/DNA topoisomerase II/histidine kinase"/>
    <property type="match status" value="1"/>
</dbReference>
<dbReference type="InterPro" id="IPR004358">
    <property type="entry name" value="Sig_transdc_His_kin-like_C"/>
</dbReference>
<keyword evidence="4" id="KW-0597">Phosphoprotein</keyword>
<evidence type="ECO:0000256" key="1">
    <source>
        <dbReference type="ARBA" id="ARBA00000085"/>
    </source>
</evidence>
<dbReference type="InterPro" id="IPR005467">
    <property type="entry name" value="His_kinase_dom"/>
</dbReference>
<dbReference type="InterPro" id="IPR050428">
    <property type="entry name" value="TCS_sensor_his_kinase"/>
</dbReference>
<feature type="transmembrane region" description="Helical" evidence="11">
    <location>
        <begin position="20"/>
        <end position="38"/>
    </location>
</feature>
<dbReference type="InterPro" id="IPR003661">
    <property type="entry name" value="HisK_dim/P_dom"/>
</dbReference>
<dbReference type="InterPro" id="IPR036097">
    <property type="entry name" value="HisK_dim/P_sf"/>
</dbReference>
<accession>A0A369AN97</accession>
<evidence type="ECO:0000256" key="3">
    <source>
        <dbReference type="ARBA" id="ARBA00012438"/>
    </source>
</evidence>
<dbReference type="InterPro" id="IPR003594">
    <property type="entry name" value="HATPase_dom"/>
</dbReference>
<feature type="domain" description="HAMP" evidence="13">
    <location>
        <begin position="198"/>
        <end position="250"/>
    </location>
</feature>
<evidence type="ECO:0000256" key="5">
    <source>
        <dbReference type="ARBA" id="ARBA00022679"/>
    </source>
</evidence>
<keyword evidence="7 14" id="KW-0418">Kinase</keyword>
<dbReference type="PROSITE" id="PS50885">
    <property type="entry name" value="HAMP"/>
    <property type="match status" value="1"/>
</dbReference>
<dbReference type="GO" id="GO:0005886">
    <property type="term" value="C:plasma membrane"/>
    <property type="evidence" value="ECO:0007669"/>
    <property type="project" value="TreeGrafter"/>
</dbReference>
<evidence type="ECO:0000259" key="13">
    <source>
        <dbReference type="PROSITE" id="PS50885"/>
    </source>
</evidence>
<sequence length="496" mass="53986">MKIFQRTQRSLFGEILDWMLTPLLLLWPLSLALTWLVAQTLANKPFDRALEHHAQTLAQLVSVVHGQVQFRLPQPAYEMLRADAADTVYYQVLAPDGALLAGDASLPQPAGDARPDQDAVDTVWLRDDELRGVDIRVAAVWVPLALPAEQGRPALALVQVAETREKRGMLATEIVKGVMLPQFVILPLAVLLVWLALARGIQPLSQIEQRIRARRPDDLSPLDERTVPLEVAPLVASVNDLLTRLDDSIATQKRFLADAAHQLKTPLAGLRMQADLAQREGTSTEDLKRSLQQIGRASVRATHTVNQLLALARAEASGARLAHQPCNLARLTMEVVRDSVPRALDKHLDLGYDGAPPTAPGVWVQGNPTLLKELVRNLLDNAINYTPSSAAQPGVVTARVLADPPGQVVLLQVEDSGPGVPEAERELVFQPFYRALGNEADGSGLGLPIVSEIARQHGAQVLLEDAHPGRRPPGARFTVRFAALPVQQDTPADDAL</sequence>
<gene>
    <name evidence="14" type="ORF">DFR45_102264</name>
</gene>
<keyword evidence="15" id="KW-1185">Reference proteome</keyword>
<dbReference type="PANTHER" id="PTHR45436:SF1">
    <property type="entry name" value="SENSOR PROTEIN QSEC"/>
    <property type="match status" value="1"/>
</dbReference>
<reference evidence="14 15" key="1">
    <citation type="submission" date="2018-07" db="EMBL/GenBank/DDBJ databases">
        <title>Genomic Encyclopedia of Type Strains, Phase IV (KMG-IV): sequencing the most valuable type-strain genomes for metagenomic binning, comparative biology and taxonomic classification.</title>
        <authorList>
            <person name="Goeker M."/>
        </authorList>
    </citation>
    <scope>NUCLEOTIDE SEQUENCE [LARGE SCALE GENOMIC DNA]</scope>
    <source>
        <strain evidence="14 15">DSM 100911</strain>
    </source>
</reference>
<dbReference type="SMART" id="SM00388">
    <property type="entry name" value="HisKA"/>
    <property type="match status" value="1"/>
</dbReference>
<keyword evidence="5" id="KW-0808">Transferase</keyword>
<dbReference type="SUPFAM" id="SSF47384">
    <property type="entry name" value="Homodimeric domain of signal transducing histidine kinase"/>
    <property type="match status" value="1"/>
</dbReference>